<dbReference type="InterPro" id="IPR036291">
    <property type="entry name" value="NAD(P)-bd_dom_sf"/>
</dbReference>
<dbReference type="Pfam" id="PF00106">
    <property type="entry name" value="adh_short"/>
    <property type="match status" value="1"/>
</dbReference>
<gene>
    <name evidence="2" type="ORF">FDENT_11698</name>
</gene>
<dbReference type="AlphaFoldDB" id="A0A8H5TAR1"/>
<evidence type="ECO:0000256" key="1">
    <source>
        <dbReference type="ARBA" id="ARBA00022857"/>
    </source>
</evidence>
<sequence length="261" mass="28329">MSNATKTVTTWVVVGASRGIGLEYVTQLLQAGNRVIAAARNPEASGLSEVAKAHGTLGNCIIEQCDVTSTESIDLYTQAFAAKMSTLVNKGIKLDNIIMNAGVLRYPNRATELSYDNFKFHMETNVIGPIICAQKLVNLNPGSPPSKLIFISSDSGSATNFLAYEDGFAAYAASKAALNQMLRHMAEELKRRGGKWAEICVLALHPGEVHTDMNSGEVGTWDVGTLLEPDESVSGMLKVINEKNHNDTGTFWCWDGRAYPW</sequence>
<dbReference type="PROSITE" id="PS00061">
    <property type="entry name" value="ADH_SHORT"/>
    <property type="match status" value="1"/>
</dbReference>
<dbReference type="PANTHER" id="PTHR45458:SF1">
    <property type="entry name" value="SHORT CHAIN DEHYDROGENASE"/>
    <property type="match status" value="1"/>
</dbReference>
<accession>A0A8H5TAR1</accession>
<reference evidence="2 3" key="1">
    <citation type="submission" date="2020-05" db="EMBL/GenBank/DDBJ databases">
        <title>Identification and distribution of gene clusters putatively required for synthesis of sphingolipid metabolism inhibitors in phylogenetically diverse species of the filamentous fungus Fusarium.</title>
        <authorList>
            <person name="Kim H.-S."/>
            <person name="Busman M."/>
            <person name="Brown D.W."/>
            <person name="Divon H."/>
            <person name="Uhlig S."/>
            <person name="Proctor R.H."/>
        </authorList>
    </citation>
    <scope>NUCLEOTIDE SEQUENCE [LARGE SCALE GENOMIC DNA]</scope>
    <source>
        <strain evidence="2 3">NRRL 25311</strain>
    </source>
</reference>
<proteinExistence type="predicted"/>
<dbReference type="GO" id="GO:0016616">
    <property type="term" value="F:oxidoreductase activity, acting on the CH-OH group of donors, NAD or NADP as acceptor"/>
    <property type="evidence" value="ECO:0007669"/>
    <property type="project" value="TreeGrafter"/>
</dbReference>
<dbReference type="EMBL" id="JAAOAK010000385">
    <property type="protein sequence ID" value="KAF5668769.1"/>
    <property type="molecule type" value="Genomic_DNA"/>
</dbReference>
<dbReference type="Proteomes" id="UP000562682">
    <property type="component" value="Unassembled WGS sequence"/>
</dbReference>
<dbReference type="InterPro" id="IPR052184">
    <property type="entry name" value="SDR_enzymes"/>
</dbReference>
<dbReference type="PANTHER" id="PTHR45458">
    <property type="entry name" value="SHORT-CHAIN DEHYDROGENASE/REDUCTASE SDR"/>
    <property type="match status" value="1"/>
</dbReference>
<evidence type="ECO:0000313" key="2">
    <source>
        <dbReference type="EMBL" id="KAF5668769.1"/>
    </source>
</evidence>
<keyword evidence="3" id="KW-1185">Reference proteome</keyword>
<dbReference type="SUPFAM" id="SSF51735">
    <property type="entry name" value="NAD(P)-binding Rossmann-fold domains"/>
    <property type="match status" value="1"/>
</dbReference>
<dbReference type="InterPro" id="IPR020904">
    <property type="entry name" value="Sc_DH/Rdtase_CS"/>
</dbReference>
<evidence type="ECO:0000313" key="3">
    <source>
        <dbReference type="Proteomes" id="UP000562682"/>
    </source>
</evidence>
<keyword evidence="1" id="KW-0521">NADP</keyword>
<dbReference type="PRINTS" id="PR00081">
    <property type="entry name" value="GDHRDH"/>
</dbReference>
<dbReference type="InterPro" id="IPR002347">
    <property type="entry name" value="SDR_fam"/>
</dbReference>
<name>A0A8H5TAR1_9HYPO</name>
<protein>
    <submittedName>
        <fullName evidence="2">Protoporphyrinogen oxidase</fullName>
    </submittedName>
</protein>
<organism evidence="2 3">
    <name type="scientific">Fusarium denticulatum</name>
    <dbReference type="NCBI Taxonomy" id="48507"/>
    <lineage>
        <taxon>Eukaryota</taxon>
        <taxon>Fungi</taxon>
        <taxon>Dikarya</taxon>
        <taxon>Ascomycota</taxon>
        <taxon>Pezizomycotina</taxon>
        <taxon>Sordariomycetes</taxon>
        <taxon>Hypocreomycetidae</taxon>
        <taxon>Hypocreales</taxon>
        <taxon>Nectriaceae</taxon>
        <taxon>Fusarium</taxon>
        <taxon>Fusarium fujikuroi species complex</taxon>
    </lineage>
</organism>
<dbReference type="Gene3D" id="3.40.50.720">
    <property type="entry name" value="NAD(P)-binding Rossmann-like Domain"/>
    <property type="match status" value="1"/>
</dbReference>
<comment type="caution">
    <text evidence="2">The sequence shown here is derived from an EMBL/GenBank/DDBJ whole genome shotgun (WGS) entry which is preliminary data.</text>
</comment>